<evidence type="ECO:0000313" key="1">
    <source>
        <dbReference type="EMBL" id="AUX46072.1"/>
    </source>
</evidence>
<dbReference type="Proteomes" id="UP000238348">
    <property type="component" value="Chromosome"/>
</dbReference>
<name>A0A2L0F3D4_SORCE</name>
<organism evidence="1 2">
    <name type="scientific">Sorangium cellulosum</name>
    <name type="common">Polyangium cellulosum</name>
    <dbReference type="NCBI Taxonomy" id="56"/>
    <lineage>
        <taxon>Bacteria</taxon>
        <taxon>Pseudomonadati</taxon>
        <taxon>Myxococcota</taxon>
        <taxon>Polyangia</taxon>
        <taxon>Polyangiales</taxon>
        <taxon>Polyangiaceae</taxon>
        <taxon>Sorangium</taxon>
    </lineage>
</organism>
<dbReference type="AlphaFoldDB" id="A0A2L0F3D4"/>
<accession>A0A2L0F3D4</accession>
<evidence type="ECO:0000313" key="2">
    <source>
        <dbReference type="Proteomes" id="UP000238348"/>
    </source>
</evidence>
<sequence length="329" mass="35375">MGIVCWPARTGEMSQTGRDAGRELRDAKEPLVVPVNPRLSILPPAPSEPSAPRTYDGCASAFLPLLCVCLFGRVAEYILREYGLLNHPGAVLLTGTLAFALLLLPLGATSSPSPRTTWLHAGDDGLLLSEVASIDQEARHRLIQFISYSSIALAGKDMADEANEPGTTSRHVVVLKLGTGKIYKLALGHRTPEVWQRICDARARFESATCDGATSFCRRDTTVEAWLVALRKLGNVSHDPYRGSQFAIEQMWRIVEAPSAAPTARCGAAVALRTYLDESGCRRMLSAARGVVAPGVREALEAAARASTSDAELAEALAKVYDRSMTSLA</sequence>
<dbReference type="EMBL" id="CP012673">
    <property type="protein sequence ID" value="AUX46072.1"/>
    <property type="molecule type" value="Genomic_DNA"/>
</dbReference>
<gene>
    <name evidence="1" type="ORF">SOCE26_075770</name>
</gene>
<protein>
    <submittedName>
        <fullName evidence="1">Uncharacterized protein</fullName>
    </submittedName>
</protein>
<reference evidence="1 2" key="1">
    <citation type="submission" date="2015-09" db="EMBL/GenBank/DDBJ databases">
        <title>Sorangium comparison.</title>
        <authorList>
            <person name="Zaburannyi N."/>
            <person name="Bunk B."/>
            <person name="Overmann J."/>
            <person name="Mueller R."/>
        </authorList>
    </citation>
    <scope>NUCLEOTIDE SEQUENCE [LARGE SCALE GENOMIC DNA]</scope>
    <source>
        <strain evidence="1 2">So ce26</strain>
    </source>
</reference>
<proteinExistence type="predicted"/>